<dbReference type="Pfam" id="PF00549">
    <property type="entry name" value="Ligase_CoA"/>
    <property type="match status" value="1"/>
</dbReference>
<accession>A0ABW2CN99</accession>
<dbReference type="SUPFAM" id="SSF51735">
    <property type="entry name" value="NAD(P)-binding Rossmann-fold domains"/>
    <property type="match status" value="1"/>
</dbReference>
<feature type="domain" description="ATP-citrate synthase/succinyl-CoA ligase C-terminal" evidence="2">
    <location>
        <begin position="361"/>
        <end position="502"/>
    </location>
</feature>
<dbReference type="InterPro" id="IPR005811">
    <property type="entry name" value="SUCC_ACL_C"/>
</dbReference>
<feature type="compositionally biased region" description="Low complexity" evidence="1">
    <location>
        <begin position="83"/>
        <end position="97"/>
    </location>
</feature>
<feature type="compositionally biased region" description="Basic and acidic residues" evidence="1">
    <location>
        <begin position="512"/>
        <end position="526"/>
    </location>
</feature>
<protein>
    <submittedName>
        <fullName evidence="3">FdrA family protein</fullName>
    </submittedName>
</protein>
<dbReference type="Gene3D" id="3.40.50.261">
    <property type="entry name" value="Succinyl-CoA synthetase domains"/>
    <property type="match status" value="2"/>
</dbReference>
<reference evidence="4" key="1">
    <citation type="journal article" date="2019" name="Int. J. Syst. Evol. Microbiol.">
        <title>The Global Catalogue of Microorganisms (GCM) 10K type strain sequencing project: providing services to taxonomists for standard genome sequencing and annotation.</title>
        <authorList>
            <consortium name="The Broad Institute Genomics Platform"/>
            <consortium name="The Broad Institute Genome Sequencing Center for Infectious Disease"/>
            <person name="Wu L."/>
            <person name="Ma J."/>
        </authorList>
    </citation>
    <scope>NUCLEOTIDE SEQUENCE [LARGE SCALE GENOMIC DNA]</scope>
    <source>
        <strain evidence="4">JCM 3369</strain>
    </source>
</reference>
<dbReference type="SUPFAM" id="SSF52210">
    <property type="entry name" value="Succinyl-CoA synthetase domains"/>
    <property type="match status" value="2"/>
</dbReference>
<dbReference type="PANTHER" id="PTHR11117:SF24">
    <property type="entry name" value="PROTEIN FDRA"/>
    <property type="match status" value="1"/>
</dbReference>
<dbReference type="RefSeq" id="WP_378063569.1">
    <property type="nucleotide sequence ID" value="NZ_JBHSXS010000016.1"/>
</dbReference>
<dbReference type="InterPro" id="IPR016102">
    <property type="entry name" value="Succinyl-CoA_synth-like"/>
</dbReference>
<keyword evidence="4" id="KW-1185">Reference proteome</keyword>
<organism evidence="3 4">
    <name type="scientific">Actinomadura yumaensis</name>
    <dbReference type="NCBI Taxonomy" id="111807"/>
    <lineage>
        <taxon>Bacteria</taxon>
        <taxon>Bacillati</taxon>
        <taxon>Actinomycetota</taxon>
        <taxon>Actinomycetes</taxon>
        <taxon>Streptosporangiales</taxon>
        <taxon>Thermomonosporaceae</taxon>
        <taxon>Actinomadura</taxon>
    </lineage>
</organism>
<evidence type="ECO:0000256" key="1">
    <source>
        <dbReference type="SAM" id="MobiDB-lite"/>
    </source>
</evidence>
<dbReference type="Gene3D" id="3.40.50.720">
    <property type="entry name" value="NAD(P)-binding Rossmann-like Domain"/>
    <property type="match status" value="1"/>
</dbReference>
<dbReference type="PANTHER" id="PTHR11117">
    <property type="entry name" value="SUCCINYL-COA LIGASE SUBUNIT ALPHA"/>
    <property type="match status" value="1"/>
</dbReference>
<name>A0ABW2CN99_9ACTN</name>
<sequence>MSGGPREFVEVLAGVYRDSVTLMRVSRSVGELSGIDAAMAAMGTELNLEVLARMGFAVPDGAGPADLVVAVRTTEDGTDGDDAANGPDGADGANGPAGALERAREALDGLLRDAGPGAGGGVPFGEGPPARTTASAAARADANLALLSVPGPHVFPEAMDALDAGLNVMIFSDNVPLDQEVALKEAAARRGLLVMGPDCGTAVVGGAGLGFANAVRPGPVGVVAASGTGAQQLMCLLDAAGVGVRHVLGVGGRDLSPAVSGRSSLAALAALGADPATELIVLVAKAPAARSADLIREAARRLDTPVVLALPAPGGDDVAGGLTAAAERVLKALGRPVPDWPRWPAVRSRAPGAGAGALRGLFAGGTLRDEAEAVARDLLGWDLERGGHRLRDFGDDAYTRGRPHPMIDPTLRLEALAREAADPACGVLLLDAVLGYGADPDPAASFAPALAAALDGRDGLAAVVSLCGTPADPQDRDRQAAAFAGAGADVYASNAEAARRAAHLAAGTAGGRAEEPHGTRRGDADG</sequence>
<evidence type="ECO:0000313" key="4">
    <source>
        <dbReference type="Proteomes" id="UP001596380"/>
    </source>
</evidence>
<feature type="region of interest" description="Disordered" evidence="1">
    <location>
        <begin position="76"/>
        <end position="97"/>
    </location>
</feature>
<dbReference type="InterPro" id="IPR036291">
    <property type="entry name" value="NAD(P)-bd_dom_sf"/>
</dbReference>
<dbReference type="EMBL" id="JBHSXS010000016">
    <property type="protein sequence ID" value="MFC6882972.1"/>
    <property type="molecule type" value="Genomic_DNA"/>
</dbReference>
<dbReference type="Proteomes" id="UP001596380">
    <property type="component" value="Unassembled WGS sequence"/>
</dbReference>
<evidence type="ECO:0000313" key="3">
    <source>
        <dbReference type="EMBL" id="MFC6882972.1"/>
    </source>
</evidence>
<comment type="caution">
    <text evidence="3">The sequence shown here is derived from an EMBL/GenBank/DDBJ whole genome shotgun (WGS) entry which is preliminary data.</text>
</comment>
<proteinExistence type="predicted"/>
<evidence type="ECO:0000259" key="2">
    <source>
        <dbReference type="Pfam" id="PF00549"/>
    </source>
</evidence>
<gene>
    <name evidence="3" type="ORF">ACFQKB_24675</name>
</gene>
<feature type="region of interest" description="Disordered" evidence="1">
    <location>
        <begin position="503"/>
        <end position="526"/>
    </location>
</feature>